<proteinExistence type="predicted"/>
<dbReference type="AlphaFoldDB" id="D3U1V6"/>
<organism evidence="1">
    <name type="scientific">uncultured soil bacterium V167</name>
    <dbReference type="NCBI Taxonomy" id="684592"/>
    <lineage>
        <taxon>Bacteria</taxon>
        <taxon>environmental samples</taxon>
    </lineage>
</organism>
<sequence>MKSLWSLREDVRLRAAGAGGDVHVLSGSGTVRLRCPHPLVLRALDRMTLGPSLLENVTDDRSGPEHPLLVPVLTRLAHLVVRSLGPEDLGGPLLSVVPIADDARFRPGSAGPDQRVRLAAGVAFRAGENGPVMVAAGGRYCVEMHRAEVCEVVRVIGRRGCLGRSVRALPTPISVSCEILRYFAGTGMVTIS</sequence>
<name>D3U1V6_9BACT</name>
<accession>D3U1V6</accession>
<evidence type="ECO:0000313" key="1">
    <source>
        <dbReference type="EMBL" id="ACX83626.1"/>
    </source>
</evidence>
<dbReference type="EMBL" id="FJ719113">
    <property type="protein sequence ID" value="ACX83626.1"/>
    <property type="molecule type" value="Genomic_DNA"/>
</dbReference>
<protein>
    <submittedName>
        <fullName evidence="1">Uncharacterized protein</fullName>
    </submittedName>
</protein>
<reference evidence="1" key="1">
    <citation type="journal article" date="2009" name="Angew. Chem. Int. Ed. Engl.">
        <title>An environmental DNA-derived type II polyketide biosynthetic pathway encodes the biosynthesis of the pentacyclic polyketide erdacin.</title>
        <authorList>
            <person name="King R.W."/>
            <person name="Bauer J.D."/>
            <person name="Brady S.F."/>
        </authorList>
    </citation>
    <scope>NUCLEOTIDE SEQUENCE</scope>
</reference>